<keyword evidence="1" id="KW-0808">Transferase</keyword>
<reference evidence="2" key="1">
    <citation type="submission" date="2023-05" db="EMBL/GenBank/DDBJ databases">
        <title>Sedimentitalea sp. nov. JM2-8.</title>
        <authorList>
            <person name="Huang J."/>
        </authorList>
    </citation>
    <scope>NUCLEOTIDE SEQUENCE [LARGE SCALE GENOMIC DNA]</scope>
    <source>
        <strain evidence="2">KHS03</strain>
    </source>
</reference>
<accession>A0ABU3V9Y9</accession>
<protein>
    <submittedName>
        <fullName evidence="1">Class I SAM-dependent methyltransferase</fullName>
        <ecNumber evidence="1">2.1.-.-</ecNumber>
    </submittedName>
</protein>
<comment type="caution">
    <text evidence="1">The sequence shown here is derived from an EMBL/GenBank/DDBJ whole genome shotgun (WGS) entry which is preliminary data.</text>
</comment>
<keyword evidence="1" id="KW-0489">Methyltransferase</keyword>
<name>A0ABU3V9Y9_9RHOB</name>
<evidence type="ECO:0000313" key="2">
    <source>
        <dbReference type="Proteomes" id="UP001255416"/>
    </source>
</evidence>
<dbReference type="Proteomes" id="UP001255416">
    <property type="component" value="Unassembled WGS sequence"/>
</dbReference>
<dbReference type="EMBL" id="JASMWN010000002">
    <property type="protein sequence ID" value="MDU9002979.1"/>
    <property type="molecule type" value="Genomic_DNA"/>
</dbReference>
<dbReference type="InterPro" id="IPR029063">
    <property type="entry name" value="SAM-dependent_MTases_sf"/>
</dbReference>
<dbReference type="RefSeq" id="WP_316773500.1">
    <property type="nucleotide sequence ID" value="NZ_JASMWN010000002.1"/>
</dbReference>
<dbReference type="EC" id="2.1.-.-" evidence="1"/>
<keyword evidence="2" id="KW-1185">Reference proteome</keyword>
<dbReference type="SUPFAM" id="SSF53335">
    <property type="entry name" value="S-adenosyl-L-methionine-dependent methyltransferases"/>
    <property type="match status" value="1"/>
</dbReference>
<dbReference type="GO" id="GO:0008168">
    <property type="term" value="F:methyltransferase activity"/>
    <property type="evidence" value="ECO:0007669"/>
    <property type="project" value="UniProtKB-KW"/>
</dbReference>
<evidence type="ECO:0000313" key="1">
    <source>
        <dbReference type="EMBL" id="MDU9002979.1"/>
    </source>
</evidence>
<sequence>MQAPDTSQEHASARLHAALGALDSAMIELDEVQKKFDSVSGRIDSLLINTAKSPTANLGANLRSLNARSEVLRKALDRARRNFASARKGYHQASRAYASKHEQHTDALAAARMELADAERCKGALSRSISSWLDPRDLGGGTQSAQTLKGHEGSFGYLPINPARFFDLLIVLERVLALDADFDDPVLRHRPVRFLDVGCGTGRNLALVRSGNVLKTEALAGFDIDAGRIAEGKAAFDLDTELSVADAMTFDYGGHDVIYSFRPFHDPDMMQQYESHLVASMQTSAYLIAVLPEDLVRFPELSCVSGSRGIWKKTG</sequence>
<dbReference type="CDD" id="cd02440">
    <property type="entry name" value="AdoMet_MTases"/>
    <property type="match status" value="1"/>
</dbReference>
<dbReference type="GO" id="GO:0032259">
    <property type="term" value="P:methylation"/>
    <property type="evidence" value="ECO:0007669"/>
    <property type="project" value="UniProtKB-KW"/>
</dbReference>
<organism evidence="1 2">
    <name type="scientific">Sedimentitalea todarodis</name>
    <dbReference type="NCBI Taxonomy" id="1631240"/>
    <lineage>
        <taxon>Bacteria</taxon>
        <taxon>Pseudomonadati</taxon>
        <taxon>Pseudomonadota</taxon>
        <taxon>Alphaproteobacteria</taxon>
        <taxon>Rhodobacterales</taxon>
        <taxon>Paracoccaceae</taxon>
        <taxon>Sedimentitalea</taxon>
    </lineage>
</organism>
<gene>
    <name evidence="1" type="ORF">QO231_03815</name>
</gene>
<proteinExistence type="predicted"/>
<dbReference type="Gene3D" id="3.40.50.150">
    <property type="entry name" value="Vaccinia Virus protein VP39"/>
    <property type="match status" value="1"/>
</dbReference>